<comment type="similarity">
    <text evidence="1">Belongs to the enoyl-CoA hydratase/isomerase family.</text>
</comment>
<dbReference type="InterPro" id="IPR051683">
    <property type="entry name" value="Enoyl-CoA_Hydratase/Isomerase"/>
</dbReference>
<dbReference type="CDD" id="cd06558">
    <property type="entry name" value="crotonase-like"/>
    <property type="match status" value="1"/>
</dbReference>
<keyword evidence="3" id="KW-0413">Isomerase</keyword>
<accession>A0A1L1PU39</accession>
<evidence type="ECO:0000313" key="3">
    <source>
        <dbReference type="EMBL" id="CDN88825.1"/>
    </source>
</evidence>
<dbReference type="RefSeq" id="WP_009519751.1">
    <property type="nucleotide sequence ID" value="NZ_CCAE010000030.1"/>
</dbReference>
<sequence length="276" mass="28367">MNRALIVDREGAVERWTLNDPASRNALSDAMVVGLYAACLRARDDPTLRGVVLRGAGGAFCAGGSLGGFAHAIGQPLQPGETDPLIAVNRGFGDLLHALGSLPQWLLCAVDGPAMGGGFGLVCCADIVLATERASFATPEVTLGLPPAQIAPFVWRRLGDATARQCLLSGARWSAREAQAAGLVNRVVADGAIDAAVAEATATLNRAAPGAVAATKQLLLRLCDDRPDLRDEAAIAFASALRGPEAAAGLAAFANKRPAPWAPEPPGTEPPKVGRS</sequence>
<protein>
    <submittedName>
        <fullName evidence="3">Enoyl-CoA hydratase/isomerase</fullName>
    </submittedName>
</protein>
<dbReference type="Gene3D" id="3.90.226.10">
    <property type="entry name" value="2-enoyl-CoA Hydratase, Chain A, domain 1"/>
    <property type="match status" value="1"/>
</dbReference>
<dbReference type="InterPro" id="IPR001753">
    <property type="entry name" value="Enoyl-CoA_hydra/iso"/>
</dbReference>
<dbReference type="GO" id="GO:0016853">
    <property type="term" value="F:isomerase activity"/>
    <property type="evidence" value="ECO:0007669"/>
    <property type="project" value="UniProtKB-KW"/>
</dbReference>
<feature type="compositionally biased region" description="Pro residues" evidence="2">
    <location>
        <begin position="260"/>
        <end position="269"/>
    </location>
</feature>
<evidence type="ECO:0000256" key="1">
    <source>
        <dbReference type="ARBA" id="ARBA00005254"/>
    </source>
</evidence>
<proteinExistence type="inferred from homology"/>
<reference evidence="4" key="1">
    <citation type="submission" date="2014-11" db="EMBL/GenBank/DDBJ databases">
        <title>Draft genome sequence of Hydrogenophaga intermedia S1.</title>
        <authorList>
            <person name="Gan H.M."/>
            <person name="Chew T.H."/>
            <person name="Stolz A."/>
        </authorList>
    </citation>
    <scope>NUCLEOTIDE SEQUENCE [LARGE SCALE GENOMIC DNA]</scope>
    <source>
        <strain evidence="4">S1</strain>
    </source>
</reference>
<dbReference type="SUPFAM" id="SSF52096">
    <property type="entry name" value="ClpP/crotonase"/>
    <property type="match status" value="1"/>
</dbReference>
<name>A0A1L1PU39_HYDIT</name>
<keyword evidence="4" id="KW-1185">Reference proteome</keyword>
<dbReference type="GO" id="GO:0008300">
    <property type="term" value="P:isoprenoid catabolic process"/>
    <property type="evidence" value="ECO:0007669"/>
    <property type="project" value="TreeGrafter"/>
</dbReference>
<dbReference type="InterPro" id="IPR014748">
    <property type="entry name" value="Enoyl-CoA_hydra_C"/>
</dbReference>
<dbReference type="PANTHER" id="PTHR42964">
    <property type="entry name" value="ENOYL-COA HYDRATASE"/>
    <property type="match status" value="1"/>
</dbReference>
<feature type="region of interest" description="Disordered" evidence="2">
    <location>
        <begin position="257"/>
        <end position="276"/>
    </location>
</feature>
<dbReference type="Proteomes" id="UP000028878">
    <property type="component" value="Unassembled WGS sequence"/>
</dbReference>
<dbReference type="Gene3D" id="1.10.12.10">
    <property type="entry name" value="Lyase 2-enoyl-coa Hydratase, Chain A, domain 2"/>
    <property type="match status" value="1"/>
</dbReference>
<dbReference type="AlphaFoldDB" id="A0A1L1PU39"/>
<evidence type="ECO:0000313" key="4">
    <source>
        <dbReference type="Proteomes" id="UP000028878"/>
    </source>
</evidence>
<organism evidence="3 4">
    <name type="scientific">Hydrogenophaga intermedia</name>
    <dbReference type="NCBI Taxonomy" id="65786"/>
    <lineage>
        <taxon>Bacteria</taxon>
        <taxon>Pseudomonadati</taxon>
        <taxon>Pseudomonadota</taxon>
        <taxon>Betaproteobacteria</taxon>
        <taxon>Burkholderiales</taxon>
        <taxon>Comamonadaceae</taxon>
        <taxon>Hydrogenophaga</taxon>
    </lineage>
</organism>
<dbReference type="InterPro" id="IPR029045">
    <property type="entry name" value="ClpP/crotonase-like_dom_sf"/>
</dbReference>
<dbReference type="EMBL" id="CCAE010000030">
    <property type="protein sequence ID" value="CDN88825.1"/>
    <property type="molecule type" value="Genomic_DNA"/>
</dbReference>
<dbReference type="Pfam" id="PF00378">
    <property type="entry name" value="ECH_1"/>
    <property type="match status" value="1"/>
</dbReference>
<dbReference type="PANTHER" id="PTHR42964:SF1">
    <property type="entry name" value="POLYKETIDE BIOSYNTHESIS ENOYL-COA HYDRATASE PKSH-RELATED"/>
    <property type="match status" value="1"/>
</dbReference>
<gene>
    <name evidence="3" type="ORF">BN948_03261</name>
</gene>
<evidence type="ECO:0000256" key="2">
    <source>
        <dbReference type="SAM" id="MobiDB-lite"/>
    </source>
</evidence>